<sequence>MPWVFFVAATAAAALAHATIIPKTYSNPWISIIIDGEQKRVLLSPMTQGIVLFQDIAAAEQKHRSSQVSVAFNGHSVQTMIKIVRRPPHLHVPWTVDGVIGVGIKSTRTELLWPYVNGSDPNSMQYTYSGMDYATGAASLQFGPSSDTILWSEPMNTVDDFYYQRFTSFPMYQVSVCGKSVTEATSSYWDAVVDFRSPCLTLPKEFYATLLAWAPLSYNATVNLTVVRPGVAAADLPTLRFQLSHFSPLLSLPLASFVLPGNATLLPTYLCIQPGHSVKHVVGNHWAYPDIDDQGDVFTNPLDDNMRVPNMYRSPIVLGTMALQSLGLVVHAKHTRVGFHRPSPPPSNVSVEDTCNRPAVCVGHQTFRSNANKCSTPNCDRRFYHILDHPTQTCIVNPWWQVVGVALVGLCSLYEVYFDVITQRFSRDVVATNERS</sequence>
<reference evidence="2" key="1">
    <citation type="submission" date="2013-12" db="EMBL/GenBank/DDBJ databases">
        <title>The Genome Sequence of Aphanomyces astaci APO3.</title>
        <authorList>
            <consortium name="The Broad Institute Genomics Platform"/>
            <person name="Russ C."/>
            <person name="Tyler B."/>
            <person name="van West P."/>
            <person name="Dieguez-Uribeondo J."/>
            <person name="Young S.K."/>
            <person name="Zeng Q."/>
            <person name="Gargeya S."/>
            <person name="Fitzgerald M."/>
            <person name="Abouelleil A."/>
            <person name="Alvarado L."/>
            <person name="Chapman S.B."/>
            <person name="Gainer-Dewar J."/>
            <person name="Goldberg J."/>
            <person name="Griggs A."/>
            <person name="Gujja S."/>
            <person name="Hansen M."/>
            <person name="Howarth C."/>
            <person name="Imamovic A."/>
            <person name="Ireland A."/>
            <person name="Larimer J."/>
            <person name="McCowan C."/>
            <person name="Murphy C."/>
            <person name="Pearson M."/>
            <person name="Poon T.W."/>
            <person name="Priest M."/>
            <person name="Roberts A."/>
            <person name="Saif S."/>
            <person name="Shea T."/>
            <person name="Sykes S."/>
            <person name="Wortman J."/>
            <person name="Nusbaum C."/>
            <person name="Birren B."/>
        </authorList>
    </citation>
    <scope>NUCLEOTIDE SEQUENCE [LARGE SCALE GENOMIC DNA]</scope>
    <source>
        <strain evidence="2">APO3</strain>
    </source>
</reference>
<proteinExistence type="predicted"/>
<keyword evidence="1" id="KW-0732">Signal</keyword>
<dbReference type="RefSeq" id="XP_009821402.1">
    <property type="nucleotide sequence ID" value="XM_009823100.1"/>
</dbReference>
<protein>
    <recommendedName>
        <fullName evidence="3">Peptidase A1 domain-containing protein</fullName>
    </recommendedName>
</protein>
<accession>W4HAL9</accession>
<gene>
    <name evidence="2" type="ORF">H257_00414</name>
</gene>
<organism evidence="2">
    <name type="scientific">Aphanomyces astaci</name>
    <name type="common">Crayfish plague agent</name>
    <dbReference type="NCBI Taxonomy" id="112090"/>
    <lineage>
        <taxon>Eukaryota</taxon>
        <taxon>Sar</taxon>
        <taxon>Stramenopiles</taxon>
        <taxon>Oomycota</taxon>
        <taxon>Saprolegniomycetes</taxon>
        <taxon>Saprolegniales</taxon>
        <taxon>Verrucalvaceae</taxon>
        <taxon>Aphanomyces</taxon>
    </lineage>
</organism>
<dbReference type="InterPro" id="IPR021109">
    <property type="entry name" value="Peptidase_aspartic_dom_sf"/>
</dbReference>
<evidence type="ECO:0000313" key="2">
    <source>
        <dbReference type="EMBL" id="ETV89002.1"/>
    </source>
</evidence>
<name>W4HAL9_APHAT</name>
<dbReference type="SUPFAM" id="SSF50630">
    <property type="entry name" value="Acid proteases"/>
    <property type="match status" value="1"/>
</dbReference>
<dbReference type="GeneID" id="20802410"/>
<evidence type="ECO:0000256" key="1">
    <source>
        <dbReference type="SAM" id="SignalP"/>
    </source>
</evidence>
<dbReference type="Gene3D" id="2.40.70.10">
    <property type="entry name" value="Acid Proteases"/>
    <property type="match status" value="1"/>
</dbReference>
<dbReference type="OrthoDB" id="441724at2759"/>
<dbReference type="VEuPathDB" id="FungiDB:H257_00414"/>
<dbReference type="EMBL" id="KI913114">
    <property type="protein sequence ID" value="ETV89002.1"/>
    <property type="molecule type" value="Genomic_DNA"/>
</dbReference>
<feature type="signal peptide" evidence="1">
    <location>
        <begin position="1"/>
        <end position="18"/>
    </location>
</feature>
<feature type="chain" id="PRO_5004841891" description="Peptidase A1 domain-containing protein" evidence="1">
    <location>
        <begin position="19"/>
        <end position="436"/>
    </location>
</feature>
<dbReference type="AlphaFoldDB" id="W4HAL9"/>
<evidence type="ECO:0008006" key="3">
    <source>
        <dbReference type="Google" id="ProtNLM"/>
    </source>
</evidence>